<evidence type="ECO:0000313" key="1">
    <source>
        <dbReference type="EMBL" id="MBX52559.1"/>
    </source>
</evidence>
<reference evidence="1" key="1">
    <citation type="submission" date="2018-02" db="EMBL/GenBank/DDBJ databases">
        <title>Rhizophora mucronata_Transcriptome.</title>
        <authorList>
            <person name="Meera S.P."/>
            <person name="Sreeshan A."/>
            <person name="Augustine A."/>
        </authorList>
    </citation>
    <scope>NUCLEOTIDE SEQUENCE</scope>
    <source>
        <tissue evidence="1">Leaf</tissue>
    </source>
</reference>
<proteinExistence type="predicted"/>
<accession>A0A2P2PD24</accession>
<sequence length="27" mass="3274">MLDLFYYQNRLNFCICCATKHLLFCSI</sequence>
<dbReference type="AlphaFoldDB" id="A0A2P2PD24"/>
<dbReference type="EMBL" id="GGEC01072075">
    <property type="protein sequence ID" value="MBX52559.1"/>
    <property type="molecule type" value="Transcribed_RNA"/>
</dbReference>
<organism evidence="1">
    <name type="scientific">Rhizophora mucronata</name>
    <name type="common">Asiatic mangrove</name>
    <dbReference type="NCBI Taxonomy" id="61149"/>
    <lineage>
        <taxon>Eukaryota</taxon>
        <taxon>Viridiplantae</taxon>
        <taxon>Streptophyta</taxon>
        <taxon>Embryophyta</taxon>
        <taxon>Tracheophyta</taxon>
        <taxon>Spermatophyta</taxon>
        <taxon>Magnoliopsida</taxon>
        <taxon>eudicotyledons</taxon>
        <taxon>Gunneridae</taxon>
        <taxon>Pentapetalae</taxon>
        <taxon>rosids</taxon>
        <taxon>fabids</taxon>
        <taxon>Malpighiales</taxon>
        <taxon>Rhizophoraceae</taxon>
        <taxon>Rhizophora</taxon>
    </lineage>
</organism>
<protein>
    <submittedName>
        <fullName evidence="1">Uncharacterized protein</fullName>
    </submittedName>
</protein>
<name>A0A2P2PD24_RHIMU</name>